<protein>
    <submittedName>
        <fullName evidence="1">Uncharacterized protein</fullName>
    </submittedName>
</protein>
<sequence>MKDLQSYKVKLKEPISANILGCKLLVMPPPSGGPPMTLMLNILAQYAIPSGVSGPLGLHREIEALKHVFAVRMNFGDPDFVHVSTVLSDMLSPKFAKELKKQIFDNMTFDPSHLVAGKLLHWYNK</sequence>
<proteinExistence type="predicted"/>
<dbReference type="GO" id="GO:0006751">
    <property type="term" value="P:glutathione catabolic process"/>
    <property type="evidence" value="ECO:0007669"/>
    <property type="project" value="InterPro"/>
</dbReference>
<dbReference type="SUPFAM" id="SSF56235">
    <property type="entry name" value="N-terminal nucleophile aminohydrolases (Ntn hydrolases)"/>
    <property type="match status" value="1"/>
</dbReference>
<dbReference type="GO" id="GO:0036374">
    <property type="term" value="F:glutathione hydrolase activity"/>
    <property type="evidence" value="ECO:0007669"/>
    <property type="project" value="InterPro"/>
</dbReference>
<dbReference type="Pfam" id="PF01019">
    <property type="entry name" value="G_glu_transpept"/>
    <property type="match status" value="1"/>
</dbReference>
<name>A0AAW2BZH9_9ROSI</name>
<dbReference type="FunFam" id="1.10.246.130:FF:000001">
    <property type="entry name" value="Gamma-glutamyltransferase 5 isoform 1"/>
    <property type="match status" value="1"/>
</dbReference>
<dbReference type="InterPro" id="IPR029055">
    <property type="entry name" value="Ntn_hydrolases_N"/>
</dbReference>
<dbReference type="PANTHER" id="PTHR11686:SF34">
    <property type="entry name" value="GLUTATHIONE HYDROLASE 1-RELATED"/>
    <property type="match status" value="1"/>
</dbReference>
<keyword evidence="2" id="KW-1185">Reference proteome</keyword>
<dbReference type="GO" id="GO:0005886">
    <property type="term" value="C:plasma membrane"/>
    <property type="evidence" value="ECO:0007669"/>
    <property type="project" value="TreeGrafter"/>
</dbReference>
<dbReference type="PANTHER" id="PTHR11686">
    <property type="entry name" value="GAMMA GLUTAMYL TRANSPEPTIDASE"/>
    <property type="match status" value="1"/>
</dbReference>
<reference evidence="1 2" key="1">
    <citation type="submission" date="2024-01" db="EMBL/GenBank/DDBJ databases">
        <title>A telomere-to-telomere, gap-free genome of sweet tea (Lithocarpus litseifolius).</title>
        <authorList>
            <person name="Zhou J."/>
        </authorList>
    </citation>
    <scope>NUCLEOTIDE SEQUENCE [LARGE SCALE GENOMIC DNA]</scope>
    <source>
        <strain evidence="1">Zhou-2022a</strain>
        <tissue evidence="1">Leaf</tissue>
    </source>
</reference>
<dbReference type="Proteomes" id="UP001459277">
    <property type="component" value="Unassembled WGS sequence"/>
</dbReference>
<evidence type="ECO:0000313" key="2">
    <source>
        <dbReference type="Proteomes" id="UP001459277"/>
    </source>
</evidence>
<dbReference type="Gene3D" id="1.10.246.130">
    <property type="match status" value="1"/>
</dbReference>
<dbReference type="InterPro" id="IPR000101">
    <property type="entry name" value="GGT_peptidase"/>
</dbReference>
<evidence type="ECO:0000313" key="1">
    <source>
        <dbReference type="EMBL" id="KAK9991088.1"/>
    </source>
</evidence>
<comment type="caution">
    <text evidence="1">The sequence shown here is derived from an EMBL/GenBank/DDBJ whole genome shotgun (WGS) entry which is preliminary data.</text>
</comment>
<organism evidence="1 2">
    <name type="scientific">Lithocarpus litseifolius</name>
    <dbReference type="NCBI Taxonomy" id="425828"/>
    <lineage>
        <taxon>Eukaryota</taxon>
        <taxon>Viridiplantae</taxon>
        <taxon>Streptophyta</taxon>
        <taxon>Embryophyta</taxon>
        <taxon>Tracheophyta</taxon>
        <taxon>Spermatophyta</taxon>
        <taxon>Magnoliopsida</taxon>
        <taxon>eudicotyledons</taxon>
        <taxon>Gunneridae</taxon>
        <taxon>Pentapetalae</taxon>
        <taxon>rosids</taxon>
        <taxon>fabids</taxon>
        <taxon>Fagales</taxon>
        <taxon>Fagaceae</taxon>
        <taxon>Lithocarpus</taxon>
    </lineage>
</organism>
<accession>A0AAW2BZH9</accession>
<dbReference type="AlphaFoldDB" id="A0AAW2BZH9"/>
<gene>
    <name evidence="1" type="ORF">SO802_026073</name>
</gene>
<dbReference type="InterPro" id="IPR043138">
    <property type="entry name" value="GGT_lsub"/>
</dbReference>
<dbReference type="EMBL" id="JAZDWU010000009">
    <property type="protein sequence ID" value="KAK9991088.1"/>
    <property type="molecule type" value="Genomic_DNA"/>
</dbReference>